<comment type="caution">
    <text evidence="2">The sequence shown here is derived from an EMBL/GenBank/DDBJ whole genome shotgun (WGS) entry which is preliminary data.</text>
</comment>
<evidence type="ECO:0000313" key="3">
    <source>
        <dbReference type="Proteomes" id="UP000770661"/>
    </source>
</evidence>
<accession>A0A8J4Y9X2</accession>
<reference evidence="2" key="1">
    <citation type="submission" date="2020-07" db="EMBL/GenBank/DDBJ databases">
        <title>The High-quality genome of the commercially important snow crab, Chionoecetes opilio.</title>
        <authorList>
            <person name="Jeong J.-H."/>
            <person name="Ryu S."/>
        </authorList>
    </citation>
    <scope>NUCLEOTIDE SEQUENCE</scope>
    <source>
        <strain evidence="2">MADBK_172401_WGS</strain>
        <tissue evidence="2">Digestive gland</tissue>
    </source>
</reference>
<protein>
    <submittedName>
        <fullName evidence="2">Uncharacterized protein</fullName>
    </submittedName>
</protein>
<keyword evidence="3" id="KW-1185">Reference proteome</keyword>
<name>A0A8J4Y9X2_CHIOP</name>
<dbReference type="EMBL" id="JACEEZ010014553">
    <property type="protein sequence ID" value="KAG0719396.1"/>
    <property type="molecule type" value="Genomic_DNA"/>
</dbReference>
<feature type="region of interest" description="Disordered" evidence="1">
    <location>
        <begin position="108"/>
        <end position="171"/>
    </location>
</feature>
<proteinExistence type="predicted"/>
<dbReference type="AlphaFoldDB" id="A0A8J4Y9X2"/>
<evidence type="ECO:0000256" key="1">
    <source>
        <dbReference type="SAM" id="MobiDB-lite"/>
    </source>
</evidence>
<sequence length="171" mass="19539">MIRKACFITTLSRHFVLERSLIACHCSLTSPCLRQTSNLHNVRPFSRMTEPRNPSKLITFSILHVPSATRLLRHKKMPFRLFNLLISRPTFLSANPRKWQKRNRTSMPCLESKGLPRSSTHADRGGAHPFFNLRLTKDRNTPVPPPSLGATLRISSPCPRRLSLPRPSQPQ</sequence>
<organism evidence="2 3">
    <name type="scientific">Chionoecetes opilio</name>
    <name type="common">Atlantic snow crab</name>
    <name type="synonym">Cancer opilio</name>
    <dbReference type="NCBI Taxonomy" id="41210"/>
    <lineage>
        <taxon>Eukaryota</taxon>
        <taxon>Metazoa</taxon>
        <taxon>Ecdysozoa</taxon>
        <taxon>Arthropoda</taxon>
        <taxon>Crustacea</taxon>
        <taxon>Multicrustacea</taxon>
        <taxon>Malacostraca</taxon>
        <taxon>Eumalacostraca</taxon>
        <taxon>Eucarida</taxon>
        <taxon>Decapoda</taxon>
        <taxon>Pleocyemata</taxon>
        <taxon>Brachyura</taxon>
        <taxon>Eubrachyura</taxon>
        <taxon>Majoidea</taxon>
        <taxon>Majidae</taxon>
        <taxon>Chionoecetes</taxon>
    </lineage>
</organism>
<dbReference type="Proteomes" id="UP000770661">
    <property type="component" value="Unassembled WGS sequence"/>
</dbReference>
<gene>
    <name evidence="2" type="ORF">GWK47_050560</name>
</gene>
<evidence type="ECO:0000313" key="2">
    <source>
        <dbReference type="EMBL" id="KAG0719396.1"/>
    </source>
</evidence>
<feature type="compositionally biased region" description="Low complexity" evidence="1">
    <location>
        <begin position="152"/>
        <end position="171"/>
    </location>
</feature>